<organism evidence="1 2">
    <name type="scientific">Providencia heimbachae ATCC 35613</name>
    <dbReference type="NCBI Taxonomy" id="1354272"/>
    <lineage>
        <taxon>Bacteria</taxon>
        <taxon>Pseudomonadati</taxon>
        <taxon>Pseudomonadota</taxon>
        <taxon>Gammaproteobacteria</taxon>
        <taxon>Enterobacterales</taxon>
        <taxon>Morganellaceae</taxon>
        <taxon>Providencia</taxon>
    </lineage>
</organism>
<accession>A0A1B7K3X1</accession>
<dbReference type="EMBL" id="LXEW01000005">
    <property type="protein sequence ID" value="OAT54835.1"/>
    <property type="molecule type" value="Genomic_DNA"/>
</dbReference>
<dbReference type="AlphaFoldDB" id="A0A1B7K3X1"/>
<name>A0A1B7K3X1_9GAMM</name>
<protein>
    <submittedName>
        <fullName evidence="1">Uncharacterized protein</fullName>
    </submittedName>
</protein>
<sequence>MKRKRISQNKLFLSKLLTSAKLNDLPLSMVVALANQKSELDMILRKKARRKPNEKPTRLATQYTRLPHFTFRFA</sequence>
<dbReference type="Proteomes" id="UP000078224">
    <property type="component" value="Unassembled WGS sequence"/>
</dbReference>
<evidence type="ECO:0000313" key="1">
    <source>
        <dbReference type="EMBL" id="OAT54835.1"/>
    </source>
</evidence>
<gene>
    <name evidence="1" type="ORF">M998_0223</name>
</gene>
<proteinExistence type="predicted"/>
<comment type="caution">
    <text evidence="1">The sequence shown here is derived from an EMBL/GenBank/DDBJ whole genome shotgun (WGS) entry which is preliminary data.</text>
</comment>
<dbReference type="PATRIC" id="fig|1354272.4.peg.230"/>
<keyword evidence="2" id="KW-1185">Reference proteome</keyword>
<reference evidence="1 2" key="1">
    <citation type="submission" date="2016-04" db="EMBL/GenBank/DDBJ databases">
        <title>ATOL: Assembling a taxonomically balanced genome-scale reconstruction of the evolutionary history of the Enterobacteriaceae.</title>
        <authorList>
            <person name="Plunkett G.III."/>
            <person name="Neeno-Eckwall E.C."/>
            <person name="Glasner J.D."/>
            <person name="Perna N.T."/>
        </authorList>
    </citation>
    <scope>NUCLEOTIDE SEQUENCE [LARGE SCALE GENOMIC DNA]</scope>
    <source>
        <strain evidence="1 2">ATCC 35613</strain>
    </source>
</reference>
<evidence type="ECO:0000313" key="2">
    <source>
        <dbReference type="Proteomes" id="UP000078224"/>
    </source>
</evidence>